<feature type="compositionally biased region" description="Gly residues" evidence="1">
    <location>
        <begin position="53"/>
        <end position="68"/>
    </location>
</feature>
<dbReference type="InterPro" id="IPR025362">
    <property type="entry name" value="DUF4266"/>
</dbReference>
<feature type="compositionally biased region" description="Basic and acidic residues" evidence="1">
    <location>
        <begin position="33"/>
        <end position="44"/>
    </location>
</feature>
<protein>
    <recommendedName>
        <fullName evidence="2">DUF4266 domain-containing protein</fullName>
    </recommendedName>
</protein>
<gene>
    <name evidence="3" type="ORF">DQQ10_00570</name>
</gene>
<dbReference type="EMBL" id="QMFY01000001">
    <property type="protein sequence ID" value="RAW02638.1"/>
    <property type="molecule type" value="Genomic_DNA"/>
</dbReference>
<evidence type="ECO:0000313" key="4">
    <source>
        <dbReference type="Proteomes" id="UP000251889"/>
    </source>
</evidence>
<comment type="caution">
    <text evidence="3">The sequence shown here is derived from an EMBL/GenBank/DDBJ whole genome shotgun (WGS) entry which is preliminary data.</text>
</comment>
<accession>A0A364Y9P7</accession>
<keyword evidence="4" id="KW-1185">Reference proteome</keyword>
<feature type="region of interest" description="Disordered" evidence="1">
    <location>
        <begin position="33"/>
        <end position="68"/>
    </location>
</feature>
<organism evidence="3 4">
    <name type="scientific">Pseudochryseolinea flava</name>
    <dbReference type="NCBI Taxonomy" id="2059302"/>
    <lineage>
        <taxon>Bacteria</taxon>
        <taxon>Pseudomonadati</taxon>
        <taxon>Bacteroidota</taxon>
        <taxon>Cytophagia</taxon>
        <taxon>Cytophagales</taxon>
        <taxon>Fulvivirgaceae</taxon>
        <taxon>Pseudochryseolinea</taxon>
    </lineage>
</organism>
<evidence type="ECO:0000259" key="2">
    <source>
        <dbReference type="Pfam" id="PF14086"/>
    </source>
</evidence>
<feature type="domain" description="DUF4266" evidence="2">
    <location>
        <begin position="19"/>
        <end position="68"/>
    </location>
</feature>
<evidence type="ECO:0000256" key="1">
    <source>
        <dbReference type="SAM" id="MobiDB-lite"/>
    </source>
</evidence>
<dbReference type="Proteomes" id="UP000251889">
    <property type="component" value="Unassembled WGS sequence"/>
</dbReference>
<dbReference type="OrthoDB" id="679785at2"/>
<dbReference type="AlphaFoldDB" id="A0A364Y9P7"/>
<name>A0A364Y9P7_9BACT</name>
<dbReference type="Pfam" id="PF14086">
    <property type="entry name" value="DUF4266"/>
    <property type="match status" value="1"/>
</dbReference>
<proteinExistence type="predicted"/>
<reference evidence="3 4" key="1">
    <citation type="submission" date="2018-06" db="EMBL/GenBank/DDBJ databases">
        <title>Chryseolinea flavus sp. nov., a member of the phylum Bacteroidetes isolated from soil.</title>
        <authorList>
            <person name="Li Y."/>
            <person name="Wang J."/>
        </authorList>
    </citation>
    <scope>NUCLEOTIDE SEQUENCE [LARGE SCALE GENOMIC DNA]</scope>
    <source>
        <strain evidence="3 4">SDU1-6</strain>
    </source>
</reference>
<evidence type="ECO:0000313" key="3">
    <source>
        <dbReference type="EMBL" id="RAW02638.1"/>
    </source>
</evidence>
<sequence>MFSILSLGILIYASSCQTVKPYQRVYLNDHEMKPGQRASTKQERNAFTYREGASGGGSGKTSGGCGCN</sequence>